<proteinExistence type="predicted"/>
<evidence type="ECO:0000256" key="1">
    <source>
        <dbReference type="SAM" id="MobiDB-lite"/>
    </source>
</evidence>
<organism evidence="2 3">
    <name type="scientific">Fadolivirus FV1/VV64</name>
    <dbReference type="NCBI Taxonomy" id="3070911"/>
    <lineage>
        <taxon>Viruses</taxon>
        <taxon>Varidnaviria</taxon>
        <taxon>Bamfordvirae</taxon>
        <taxon>Nucleocytoviricota</taxon>
        <taxon>Megaviricetes</taxon>
        <taxon>Imitervirales</taxon>
        <taxon>Mimiviridae</taxon>
        <taxon>Klosneuvirinae</taxon>
        <taxon>Fadolivirus</taxon>
        <taxon>Fadolivirus algeromassiliense</taxon>
    </lineage>
</organism>
<gene>
    <name evidence="2" type="ORF">Fadolivirus_1_470</name>
</gene>
<accession>A0A7D3UPG9</accession>
<protein>
    <submittedName>
        <fullName evidence="2">Uncharacterized protein</fullName>
    </submittedName>
</protein>
<feature type="region of interest" description="Disordered" evidence="1">
    <location>
        <begin position="236"/>
        <end position="266"/>
    </location>
</feature>
<keyword evidence="3" id="KW-1185">Reference proteome</keyword>
<dbReference type="EMBL" id="MT418680">
    <property type="protein sequence ID" value="QKF93928.1"/>
    <property type="molecule type" value="Genomic_DNA"/>
</dbReference>
<feature type="compositionally biased region" description="Basic and acidic residues" evidence="1">
    <location>
        <begin position="236"/>
        <end position="258"/>
    </location>
</feature>
<evidence type="ECO:0000313" key="3">
    <source>
        <dbReference type="Proteomes" id="UP001162001"/>
    </source>
</evidence>
<name>A0A7D3UPG9_9VIRU</name>
<sequence length="266" mass="30244">MFELLKHLDDGNRLTKEGKAALAEQTTQTIKTTKDVKKAKTPVVEKSAGPRQLASVKIPSNIPVSEMYFVQLMSLIIKVLGGFTQKSVFGNTFWDNVEGLRSLIGQIGSLYESYCDEDVDGAIWKRNIRAKHFVPGCDDKAVFVDGKYSGPNLNLLVRLMCAQIRVVDEKKLIENWNPDNENIINLQKEFVVLVEEFLGEQFIAEINDREVLMEPLSAEINDAFIEAANKKQEAIAAREKEHERIAEEKKQYEKDLKKTQKKKNNK</sequence>
<evidence type="ECO:0000313" key="2">
    <source>
        <dbReference type="EMBL" id="QKF93928.1"/>
    </source>
</evidence>
<dbReference type="Proteomes" id="UP001162001">
    <property type="component" value="Segment"/>
</dbReference>
<reference evidence="2 3" key="1">
    <citation type="submission" date="2020-04" db="EMBL/GenBank/DDBJ databases">
        <title>Advantages and limits of metagenomic assembly and binning of a giant virus.</title>
        <authorList>
            <person name="Schulz F."/>
            <person name="Andreani J."/>
            <person name="Francis R."/>
            <person name="Boudjemaa H."/>
            <person name="Bou Khalil J.Y."/>
            <person name="Lee J."/>
            <person name="La Scola B."/>
            <person name="Woyke T."/>
        </authorList>
    </citation>
    <scope>NUCLEOTIDE SEQUENCE [LARGE SCALE GENOMIC DNA]</scope>
    <source>
        <strain evidence="2 3">FV1/VV64</strain>
    </source>
</reference>